<evidence type="ECO:0000313" key="1">
    <source>
        <dbReference type="EMBL" id="SFP99173.1"/>
    </source>
</evidence>
<organism evidence="1 2">
    <name type="scientific">Salibacterium halotolerans</name>
    <dbReference type="NCBI Taxonomy" id="1884432"/>
    <lineage>
        <taxon>Bacteria</taxon>
        <taxon>Bacillati</taxon>
        <taxon>Bacillota</taxon>
        <taxon>Bacilli</taxon>
        <taxon>Bacillales</taxon>
        <taxon>Bacillaceae</taxon>
    </lineage>
</organism>
<accession>A0A1I5UVA6</accession>
<sequence>MEIAENECILSVKLAEKDDGEPGNITANIHVIDYETAEVVARKQTEFPGIWLSFAGSKALEEAQHLAQEMRYTHVRELNTNINQ</sequence>
<gene>
    <name evidence="1" type="ORF">SAMN05518683_11470</name>
</gene>
<reference evidence="2" key="1">
    <citation type="submission" date="2016-10" db="EMBL/GenBank/DDBJ databases">
        <authorList>
            <person name="Varghese N."/>
            <person name="Submissions S."/>
        </authorList>
    </citation>
    <scope>NUCLEOTIDE SEQUENCE [LARGE SCALE GENOMIC DNA]</scope>
    <source>
        <strain evidence="2">S7</strain>
    </source>
</reference>
<dbReference type="STRING" id="1884432.SAMN05518683_11470"/>
<dbReference type="Proteomes" id="UP000198892">
    <property type="component" value="Unassembled WGS sequence"/>
</dbReference>
<dbReference type="AlphaFoldDB" id="A0A1I5UVA6"/>
<protein>
    <submittedName>
        <fullName evidence="1">Uncharacterized protein</fullName>
    </submittedName>
</protein>
<dbReference type="EMBL" id="FOXD01000014">
    <property type="protein sequence ID" value="SFP99173.1"/>
    <property type="molecule type" value="Genomic_DNA"/>
</dbReference>
<name>A0A1I5UVA6_9BACI</name>
<proteinExistence type="predicted"/>
<evidence type="ECO:0000313" key="2">
    <source>
        <dbReference type="Proteomes" id="UP000198892"/>
    </source>
</evidence>
<keyword evidence="2" id="KW-1185">Reference proteome</keyword>